<dbReference type="GO" id="GO:0046933">
    <property type="term" value="F:proton-transporting ATP synthase activity, rotational mechanism"/>
    <property type="evidence" value="ECO:0007669"/>
    <property type="project" value="UniProtKB-UniRule"/>
</dbReference>
<dbReference type="SUPFAM" id="SSF81573">
    <property type="entry name" value="F1F0 ATP synthase subunit B, membrane domain"/>
    <property type="match status" value="1"/>
</dbReference>
<keyword evidence="4 14" id="KW-1003">Cell membrane</keyword>
<evidence type="ECO:0000256" key="4">
    <source>
        <dbReference type="ARBA" id="ARBA00022475"/>
    </source>
</evidence>
<dbReference type="NCBIfam" id="TIGR01144">
    <property type="entry name" value="ATP_synt_b"/>
    <property type="match status" value="1"/>
</dbReference>
<evidence type="ECO:0000256" key="13">
    <source>
        <dbReference type="ARBA" id="ARBA00025830"/>
    </source>
</evidence>
<dbReference type="HAMAP" id="MF_01398">
    <property type="entry name" value="ATP_synth_b_bprime"/>
    <property type="match status" value="1"/>
</dbReference>
<keyword evidence="11 14" id="KW-0066">ATP synthesis</keyword>
<dbReference type="Pfam" id="PF00430">
    <property type="entry name" value="ATP-synt_B"/>
    <property type="match status" value="1"/>
</dbReference>
<dbReference type="NCBIfam" id="NF004412">
    <property type="entry name" value="PRK05759.1-3"/>
    <property type="match status" value="1"/>
</dbReference>
<dbReference type="InterPro" id="IPR028987">
    <property type="entry name" value="ATP_synth_B-like_membr_sf"/>
</dbReference>
<evidence type="ECO:0000256" key="8">
    <source>
        <dbReference type="ARBA" id="ARBA00022989"/>
    </source>
</evidence>
<comment type="function">
    <text evidence="14">Component of the F(0) channel, it forms part of the peripheral stalk, linking F(1) to F(0).</text>
</comment>
<keyword evidence="7 14" id="KW-0375">Hydrogen ion transport</keyword>
<dbReference type="Proteomes" id="UP000559182">
    <property type="component" value="Unassembled WGS sequence"/>
</dbReference>
<keyword evidence="17" id="KW-1185">Reference proteome</keyword>
<accession>A0A839N2E0</accession>
<dbReference type="CDD" id="cd06503">
    <property type="entry name" value="ATP-synt_Fo_b"/>
    <property type="match status" value="1"/>
</dbReference>
<evidence type="ECO:0000256" key="3">
    <source>
        <dbReference type="ARBA" id="ARBA00022448"/>
    </source>
</evidence>
<keyword evidence="8 14" id="KW-1133">Transmembrane helix</keyword>
<evidence type="ECO:0000256" key="10">
    <source>
        <dbReference type="ARBA" id="ARBA00023136"/>
    </source>
</evidence>
<evidence type="ECO:0000256" key="2">
    <source>
        <dbReference type="ARBA" id="ARBA00005513"/>
    </source>
</evidence>
<keyword evidence="3 14" id="KW-0813">Transport</keyword>
<dbReference type="GO" id="GO:0045259">
    <property type="term" value="C:proton-transporting ATP synthase complex"/>
    <property type="evidence" value="ECO:0007669"/>
    <property type="project" value="UniProtKB-KW"/>
</dbReference>
<evidence type="ECO:0000256" key="11">
    <source>
        <dbReference type="ARBA" id="ARBA00023310"/>
    </source>
</evidence>
<comment type="similarity">
    <text evidence="2 14 15">Belongs to the ATPase B chain family.</text>
</comment>
<comment type="function">
    <text evidence="12 14">F(1)F(0) ATP synthase produces ATP from ADP in the presence of a proton or sodium gradient. F-type ATPases consist of two structural domains, F(1) containing the extramembraneous catalytic core and F(0) containing the membrane proton channel, linked together by a central stalk and a peripheral stalk. During catalysis, ATP synthesis in the catalytic domain of F(1) is coupled via a rotary mechanism of the central stalk subunits to proton translocation.</text>
</comment>
<evidence type="ECO:0000256" key="7">
    <source>
        <dbReference type="ARBA" id="ARBA00022781"/>
    </source>
</evidence>
<dbReference type="InterPro" id="IPR002146">
    <property type="entry name" value="ATP_synth_b/b'su_bac/chlpt"/>
</dbReference>
<dbReference type="GO" id="GO:0005886">
    <property type="term" value="C:plasma membrane"/>
    <property type="evidence" value="ECO:0007669"/>
    <property type="project" value="UniProtKB-SubCell"/>
</dbReference>
<evidence type="ECO:0000313" key="16">
    <source>
        <dbReference type="EMBL" id="MBB2890264.1"/>
    </source>
</evidence>
<organism evidence="16 17">
    <name type="scientific">Flexivirga oryzae</name>
    <dbReference type="NCBI Taxonomy" id="1794944"/>
    <lineage>
        <taxon>Bacteria</taxon>
        <taxon>Bacillati</taxon>
        <taxon>Actinomycetota</taxon>
        <taxon>Actinomycetes</taxon>
        <taxon>Micrococcales</taxon>
        <taxon>Dermacoccaceae</taxon>
        <taxon>Flexivirga</taxon>
    </lineage>
</organism>
<evidence type="ECO:0000256" key="14">
    <source>
        <dbReference type="HAMAP-Rule" id="MF_01398"/>
    </source>
</evidence>
<keyword evidence="6 14" id="KW-0812">Transmembrane</keyword>
<proteinExistence type="inferred from homology"/>
<keyword evidence="5 14" id="KW-0138">CF(0)</keyword>
<dbReference type="InterPro" id="IPR050059">
    <property type="entry name" value="ATP_synthase_B_chain"/>
</dbReference>
<dbReference type="RefSeq" id="WP_183318230.1">
    <property type="nucleotide sequence ID" value="NZ_JACHVQ010000001.1"/>
</dbReference>
<dbReference type="Gene3D" id="1.20.5.620">
    <property type="entry name" value="F1F0 ATP synthase subunit B, membrane domain"/>
    <property type="match status" value="1"/>
</dbReference>
<evidence type="ECO:0000256" key="15">
    <source>
        <dbReference type="RuleBase" id="RU003848"/>
    </source>
</evidence>
<reference evidence="16 17" key="1">
    <citation type="submission" date="2020-08" db="EMBL/GenBank/DDBJ databases">
        <title>Sequencing the genomes of 1000 actinobacteria strains.</title>
        <authorList>
            <person name="Klenk H.-P."/>
        </authorList>
    </citation>
    <scope>NUCLEOTIDE SEQUENCE [LARGE SCALE GENOMIC DNA]</scope>
    <source>
        <strain evidence="16 17">DSM 105369</strain>
    </source>
</reference>
<keyword evidence="9 14" id="KW-0406">Ion transport</keyword>
<dbReference type="InterPro" id="IPR005864">
    <property type="entry name" value="ATP_synth_F0_bsu_bac"/>
</dbReference>
<keyword evidence="10 14" id="KW-0472">Membrane</keyword>
<evidence type="ECO:0000256" key="12">
    <source>
        <dbReference type="ARBA" id="ARBA00025198"/>
    </source>
</evidence>
<comment type="caution">
    <text evidence="16">The sequence shown here is derived from an EMBL/GenBank/DDBJ whole genome shotgun (WGS) entry which is preliminary data.</text>
</comment>
<sequence length="190" mass="20683">MIQQFAADSSSANNPLLPNGTLIAELIAFVIILVVIAKWVVPPINKAMSERQQQIRDQFDDLDKSKAAADAERDKYHSALSDAQAEAGRIRQQAHEDGAQIVSESRTQAQTEAQRIVDSANAQTEQSKQQAEVQLRQHIGSLSTDLASKIVGESLHDDARHHAVIERFLADLESGAVKPEKVTAAPAEEA</sequence>
<name>A0A839N2E0_9MICO</name>
<dbReference type="EMBL" id="JACHVQ010000001">
    <property type="protein sequence ID" value="MBB2890264.1"/>
    <property type="molecule type" value="Genomic_DNA"/>
</dbReference>
<dbReference type="GO" id="GO:0046961">
    <property type="term" value="F:proton-transporting ATPase activity, rotational mechanism"/>
    <property type="evidence" value="ECO:0007669"/>
    <property type="project" value="TreeGrafter"/>
</dbReference>
<dbReference type="AlphaFoldDB" id="A0A839N2E0"/>
<dbReference type="PANTHER" id="PTHR33445">
    <property type="entry name" value="ATP SYNTHASE SUBUNIT B', CHLOROPLASTIC"/>
    <property type="match status" value="1"/>
</dbReference>
<evidence type="ECO:0000256" key="9">
    <source>
        <dbReference type="ARBA" id="ARBA00023065"/>
    </source>
</evidence>
<comment type="subcellular location">
    <subcellularLocation>
        <location evidence="1 14">Cell membrane</location>
        <topology evidence="1 14">Single-pass membrane protein</topology>
    </subcellularLocation>
</comment>
<protein>
    <recommendedName>
        <fullName evidence="14">ATP synthase subunit b</fullName>
    </recommendedName>
    <alternativeName>
        <fullName evidence="14">ATP synthase F(0) sector subunit b</fullName>
    </alternativeName>
    <alternativeName>
        <fullName evidence="14">ATPase subunit I</fullName>
    </alternativeName>
    <alternativeName>
        <fullName evidence="14">F-type ATPase subunit b</fullName>
        <shortName evidence="14">F-ATPase subunit b</shortName>
    </alternativeName>
</protein>
<evidence type="ECO:0000256" key="5">
    <source>
        <dbReference type="ARBA" id="ARBA00022547"/>
    </source>
</evidence>
<evidence type="ECO:0000256" key="6">
    <source>
        <dbReference type="ARBA" id="ARBA00022692"/>
    </source>
</evidence>
<dbReference type="PANTHER" id="PTHR33445:SF1">
    <property type="entry name" value="ATP SYNTHASE SUBUNIT B"/>
    <property type="match status" value="1"/>
</dbReference>
<feature type="transmembrane region" description="Helical" evidence="14">
    <location>
        <begin position="20"/>
        <end position="41"/>
    </location>
</feature>
<comment type="subunit">
    <text evidence="13 14">F-type ATPases have 2 components, F(1) - the catalytic core - and F(0) - the membrane proton channel. F(1) has five subunits: alpha(3), beta(3), gamma(1), delta(1), epsilon(1). F(0) has three main subunits: a(1), b(2) and c(10-14). The alpha and beta chains form an alternating ring which encloses part of the gamma chain. F(1) is attached to F(0) by a central stalk formed by the gamma and epsilon chains, while a peripheral stalk is formed by the delta and b chains.</text>
</comment>
<evidence type="ECO:0000256" key="1">
    <source>
        <dbReference type="ARBA" id="ARBA00004162"/>
    </source>
</evidence>
<evidence type="ECO:0000313" key="17">
    <source>
        <dbReference type="Proteomes" id="UP000559182"/>
    </source>
</evidence>
<gene>
    <name evidence="14" type="primary">atpF</name>
    <name evidence="16" type="ORF">FHU39_000248</name>
</gene>